<evidence type="ECO:0000313" key="1">
    <source>
        <dbReference type="EnsemblPlants" id="Zm00001eb294820_P001"/>
    </source>
</evidence>
<dbReference type="Gramene" id="Zm00001eb294820_T001">
    <property type="protein sequence ID" value="Zm00001eb294820_P001"/>
    <property type="gene ID" value="Zm00001eb294820"/>
</dbReference>
<reference evidence="2" key="1">
    <citation type="journal article" date="2009" name="Science">
        <title>The B73 maize genome: complexity, diversity, and dynamics.</title>
        <authorList>
            <person name="Schnable P.S."/>
            <person name="Ware D."/>
            <person name="Fulton R.S."/>
            <person name="Stein J.C."/>
            <person name="Wei F."/>
            <person name="Pasternak S."/>
            <person name="Liang C."/>
            <person name="Zhang J."/>
            <person name="Fulton L."/>
            <person name="Graves T.A."/>
            <person name="Minx P."/>
            <person name="Reily A.D."/>
            <person name="Courtney L."/>
            <person name="Kruchowski S.S."/>
            <person name="Tomlinson C."/>
            <person name="Strong C."/>
            <person name="Delehaunty K."/>
            <person name="Fronick C."/>
            <person name="Courtney B."/>
            <person name="Rock S.M."/>
            <person name="Belter E."/>
            <person name="Du F."/>
            <person name="Kim K."/>
            <person name="Abbott R.M."/>
            <person name="Cotton M."/>
            <person name="Levy A."/>
            <person name="Marchetto P."/>
            <person name="Ochoa K."/>
            <person name="Jackson S.M."/>
            <person name="Gillam B."/>
            <person name="Chen W."/>
            <person name="Yan L."/>
            <person name="Higginbotham J."/>
            <person name="Cardenas M."/>
            <person name="Waligorski J."/>
            <person name="Applebaum E."/>
            <person name="Phelps L."/>
            <person name="Falcone J."/>
            <person name="Kanchi K."/>
            <person name="Thane T."/>
            <person name="Scimone A."/>
            <person name="Thane N."/>
            <person name="Henke J."/>
            <person name="Wang T."/>
            <person name="Ruppert J."/>
            <person name="Shah N."/>
            <person name="Rotter K."/>
            <person name="Hodges J."/>
            <person name="Ingenthron E."/>
            <person name="Cordes M."/>
            <person name="Kohlberg S."/>
            <person name="Sgro J."/>
            <person name="Delgado B."/>
            <person name="Mead K."/>
            <person name="Chinwalla A."/>
            <person name="Leonard S."/>
            <person name="Crouse K."/>
            <person name="Collura K."/>
            <person name="Kudrna D."/>
            <person name="Currie J."/>
            <person name="He R."/>
            <person name="Angelova A."/>
            <person name="Rajasekar S."/>
            <person name="Mueller T."/>
            <person name="Lomeli R."/>
            <person name="Scara G."/>
            <person name="Ko A."/>
            <person name="Delaney K."/>
            <person name="Wissotski M."/>
            <person name="Lopez G."/>
            <person name="Campos D."/>
            <person name="Braidotti M."/>
            <person name="Ashley E."/>
            <person name="Golser W."/>
            <person name="Kim H."/>
            <person name="Lee S."/>
            <person name="Lin J."/>
            <person name="Dujmic Z."/>
            <person name="Kim W."/>
            <person name="Talag J."/>
            <person name="Zuccolo A."/>
            <person name="Fan C."/>
            <person name="Sebastian A."/>
            <person name="Kramer M."/>
            <person name="Spiegel L."/>
            <person name="Nascimento L."/>
            <person name="Zutavern T."/>
            <person name="Miller B."/>
            <person name="Ambroise C."/>
            <person name="Muller S."/>
            <person name="Spooner W."/>
            <person name="Narechania A."/>
            <person name="Ren L."/>
            <person name="Wei S."/>
            <person name="Kumari S."/>
            <person name="Faga B."/>
            <person name="Levy M.J."/>
            <person name="McMahan L."/>
            <person name="Van Buren P."/>
            <person name="Vaughn M.W."/>
            <person name="Ying K."/>
            <person name="Yeh C.-T."/>
            <person name="Emrich S.J."/>
            <person name="Jia Y."/>
            <person name="Kalyanaraman A."/>
            <person name="Hsia A.-P."/>
            <person name="Barbazuk W.B."/>
            <person name="Baucom R.S."/>
            <person name="Brutnell T.P."/>
            <person name="Carpita N.C."/>
            <person name="Chaparro C."/>
            <person name="Chia J.-M."/>
            <person name="Deragon J.-M."/>
            <person name="Estill J.C."/>
            <person name="Fu Y."/>
            <person name="Jeddeloh J.A."/>
            <person name="Han Y."/>
            <person name="Lee H."/>
            <person name="Li P."/>
            <person name="Lisch D.R."/>
            <person name="Liu S."/>
            <person name="Liu Z."/>
            <person name="Nagel D.H."/>
            <person name="McCann M.C."/>
            <person name="SanMiguel P."/>
            <person name="Myers A.M."/>
            <person name="Nettleton D."/>
            <person name="Nguyen J."/>
            <person name="Penning B.W."/>
            <person name="Ponnala L."/>
            <person name="Schneider K.L."/>
            <person name="Schwartz D.C."/>
            <person name="Sharma A."/>
            <person name="Soderlund C."/>
            <person name="Springer N.M."/>
            <person name="Sun Q."/>
            <person name="Wang H."/>
            <person name="Waterman M."/>
            <person name="Westerman R."/>
            <person name="Wolfgruber T.K."/>
            <person name="Yang L."/>
            <person name="Yu Y."/>
            <person name="Zhang L."/>
            <person name="Zhou S."/>
            <person name="Zhu Q."/>
            <person name="Bennetzen J.L."/>
            <person name="Dawe R.K."/>
            <person name="Jiang J."/>
            <person name="Jiang N."/>
            <person name="Presting G.G."/>
            <person name="Wessler S.R."/>
            <person name="Aluru S."/>
            <person name="Martienssen R.A."/>
            <person name="Clifton S.W."/>
            <person name="McCombie W.R."/>
            <person name="Wing R.A."/>
            <person name="Wilson R.K."/>
        </authorList>
    </citation>
    <scope>NUCLEOTIDE SEQUENCE [LARGE SCALE GENOMIC DNA]</scope>
    <source>
        <strain evidence="2">cv. B73</strain>
    </source>
</reference>
<organism evidence="1 2">
    <name type="scientific">Zea mays</name>
    <name type="common">Maize</name>
    <dbReference type="NCBI Taxonomy" id="4577"/>
    <lineage>
        <taxon>Eukaryota</taxon>
        <taxon>Viridiplantae</taxon>
        <taxon>Streptophyta</taxon>
        <taxon>Embryophyta</taxon>
        <taxon>Tracheophyta</taxon>
        <taxon>Spermatophyta</taxon>
        <taxon>Magnoliopsida</taxon>
        <taxon>Liliopsida</taxon>
        <taxon>Poales</taxon>
        <taxon>Poaceae</taxon>
        <taxon>PACMAD clade</taxon>
        <taxon>Panicoideae</taxon>
        <taxon>Andropogonodae</taxon>
        <taxon>Andropogoneae</taxon>
        <taxon>Tripsacinae</taxon>
        <taxon>Zea</taxon>
    </lineage>
</organism>
<reference evidence="1" key="2">
    <citation type="submission" date="2019-07" db="EMBL/GenBank/DDBJ databases">
        <authorList>
            <person name="Seetharam A."/>
            <person name="Woodhouse M."/>
            <person name="Cannon E."/>
        </authorList>
    </citation>
    <scope>NUCLEOTIDE SEQUENCE [LARGE SCALE GENOMIC DNA]</scope>
    <source>
        <strain evidence="1">cv. B73</strain>
    </source>
</reference>
<sequence length="149" mass="16123">MHIASKSKRRKVGGARGLRALHLTNGCVVHSSASPSSIWLCRLQKSSSHGLPRLEVILGALCPVEHLLAGLEEDVLGVGQLARQPVEDLVEGVPRLRGLREQHRLLHGRVGQQPLLAEDLVHGDGREDGVQPQDVVLGHEHGDLLPRDG</sequence>
<dbReference type="AlphaFoldDB" id="A0A804UC85"/>
<protein>
    <submittedName>
        <fullName evidence="1">Uncharacterized protein</fullName>
    </submittedName>
</protein>
<reference evidence="1" key="3">
    <citation type="submission" date="2021-05" db="UniProtKB">
        <authorList>
            <consortium name="EnsemblPlants"/>
        </authorList>
    </citation>
    <scope>IDENTIFICATION</scope>
    <source>
        <strain evidence="1">cv. B73</strain>
    </source>
</reference>
<evidence type="ECO:0000313" key="2">
    <source>
        <dbReference type="Proteomes" id="UP000007305"/>
    </source>
</evidence>
<dbReference type="EnsemblPlants" id="Zm00001eb294820_T001">
    <property type="protein sequence ID" value="Zm00001eb294820_P001"/>
    <property type="gene ID" value="Zm00001eb294820"/>
</dbReference>
<proteinExistence type="predicted"/>
<dbReference type="InParanoid" id="A0A804UC85"/>
<accession>A0A804UC85</accession>
<dbReference type="Proteomes" id="UP000007305">
    <property type="component" value="Chromosome 6"/>
</dbReference>
<name>A0A804UC85_MAIZE</name>
<keyword evidence="2" id="KW-1185">Reference proteome</keyword>